<dbReference type="Pfam" id="PF00027">
    <property type="entry name" value="cNMP_binding"/>
    <property type="match status" value="1"/>
</dbReference>
<dbReference type="GO" id="GO:0005829">
    <property type="term" value="C:cytosol"/>
    <property type="evidence" value="ECO:0007669"/>
    <property type="project" value="TreeGrafter"/>
</dbReference>
<dbReference type="Proteomes" id="UP000250222">
    <property type="component" value="Unassembled WGS sequence"/>
</dbReference>
<dbReference type="InterPro" id="IPR036388">
    <property type="entry name" value="WH-like_DNA-bd_sf"/>
</dbReference>
<dbReference type="InterPro" id="IPR012318">
    <property type="entry name" value="HTH_CRP"/>
</dbReference>
<organism evidence="6 7">
    <name type="scientific">Georgenia satyanarayanai</name>
    <dbReference type="NCBI Taxonomy" id="860221"/>
    <lineage>
        <taxon>Bacteria</taxon>
        <taxon>Bacillati</taxon>
        <taxon>Actinomycetota</taxon>
        <taxon>Actinomycetes</taxon>
        <taxon>Micrococcales</taxon>
        <taxon>Bogoriellaceae</taxon>
        <taxon>Georgenia</taxon>
    </lineage>
</organism>
<keyword evidence="3" id="KW-0804">Transcription</keyword>
<sequence>MSSQGAAQPPAASGRRTIPLREITLPHRCPLPVRVRVLSRALYFQGLSEDAILGIDRRMRTSSWAAGSSLYRAGEPASALYVVAEGRVKLSQVTAAGTETVADILVPGELFGAMGTLGEPYHSHTATALVGSCTLRIDQDDFREVLVEHPRVALRVLEDVAARLARARSDIGGQSTDTVPQRVATVLLRLADKLGEASGDGAVMLEVPLSRSDLAGLARSTPESVSRVMSRWKKEGIIDSGRRWTALLDRGRLVNEAAGDT</sequence>
<dbReference type="PANTHER" id="PTHR24567">
    <property type="entry name" value="CRP FAMILY TRANSCRIPTIONAL REGULATORY PROTEIN"/>
    <property type="match status" value="1"/>
</dbReference>
<evidence type="ECO:0000256" key="2">
    <source>
        <dbReference type="ARBA" id="ARBA00023125"/>
    </source>
</evidence>
<dbReference type="CDD" id="cd00038">
    <property type="entry name" value="CAP_ED"/>
    <property type="match status" value="1"/>
</dbReference>
<dbReference type="SMART" id="SM00100">
    <property type="entry name" value="cNMP"/>
    <property type="match status" value="1"/>
</dbReference>
<dbReference type="GO" id="GO:0003700">
    <property type="term" value="F:DNA-binding transcription factor activity"/>
    <property type="evidence" value="ECO:0007669"/>
    <property type="project" value="TreeGrafter"/>
</dbReference>
<dbReference type="PROSITE" id="PS51063">
    <property type="entry name" value="HTH_CRP_2"/>
    <property type="match status" value="1"/>
</dbReference>
<evidence type="ECO:0000256" key="1">
    <source>
        <dbReference type="ARBA" id="ARBA00023015"/>
    </source>
</evidence>
<accession>A0A2Y9ALW0</accession>
<dbReference type="SUPFAM" id="SSF51206">
    <property type="entry name" value="cAMP-binding domain-like"/>
    <property type="match status" value="1"/>
</dbReference>
<dbReference type="SMART" id="SM00419">
    <property type="entry name" value="HTH_CRP"/>
    <property type="match status" value="1"/>
</dbReference>
<keyword evidence="2" id="KW-0238">DNA-binding</keyword>
<proteinExistence type="predicted"/>
<reference evidence="6 7" key="1">
    <citation type="submission" date="2016-10" db="EMBL/GenBank/DDBJ databases">
        <authorList>
            <person name="Cai Z."/>
        </authorList>
    </citation>
    <scope>NUCLEOTIDE SEQUENCE [LARGE SCALE GENOMIC DNA]</scope>
    <source>
        <strain evidence="6 7">CGMCC 1.10826</strain>
    </source>
</reference>
<dbReference type="Pfam" id="PF13545">
    <property type="entry name" value="HTH_Crp_2"/>
    <property type="match status" value="1"/>
</dbReference>
<dbReference type="GO" id="GO:0003677">
    <property type="term" value="F:DNA binding"/>
    <property type="evidence" value="ECO:0007669"/>
    <property type="project" value="UniProtKB-KW"/>
</dbReference>
<dbReference type="InterPro" id="IPR014710">
    <property type="entry name" value="RmlC-like_jellyroll"/>
</dbReference>
<evidence type="ECO:0000313" key="6">
    <source>
        <dbReference type="EMBL" id="SSA45454.1"/>
    </source>
</evidence>
<evidence type="ECO:0000259" key="4">
    <source>
        <dbReference type="PROSITE" id="PS50042"/>
    </source>
</evidence>
<dbReference type="PANTHER" id="PTHR24567:SF28">
    <property type="entry name" value="LISTERIOLYSIN REGULATORY PROTEIN"/>
    <property type="match status" value="1"/>
</dbReference>
<evidence type="ECO:0000259" key="5">
    <source>
        <dbReference type="PROSITE" id="PS51063"/>
    </source>
</evidence>
<evidence type="ECO:0000256" key="3">
    <source>
        <dbReference type="ARBA" id="ARBA00023163"/>
    </source>
</evidence>
<keyword evidence="1" id="KW-0805">Transcription regulation</keyword>
<dbReference type="SUPFAM" id="SSF46785">
    <property type="entry name" value="Winged helix' DNA-binding domain"/>
    <property type="match status" value="1"/>
</dbReference>
<dbReference type="AlphaFoldDB" id="A0A2Y9ALW0"/>
<gene>
    <name evidence="6" type="ORF">SAMN05216184_11355</name>
</gene>
<dbReference type="InterPro" id="IPR050397">
    <property type="entry name" value="Env_Response_Regulators"/>
</dbReference>
<evidence type="ECO:0000313" key="7">
    <source>
        <dbReference type="Proteomes" id="UP000250222"/>
    </source>
</evidence>
<keyword evidence="7" id="KW-1185">Reference proteome</keyword>
<dbReference type="InterPro" id="IPR036390">
    <property type="entry name" value="WH_DNA-bd_sf"/>
</dbReference>
<dbReference type="InterPro" id="IPR018490">
    <property type="entry name" value="cNMP-bd_dom_sf"/>
</dbReference>
<dbReference type="PROSITE" id="PS50042">
    <property type="entry name" value="CNMP_BINDING_3"/>
    <property type="match status" value="1"/>
</dbReference>
<dbReference type="Gene3D" id="1.10.10.10">
    <property type="entry name" value="Winged helix-like DNA-binding domain superfamily/Winged helix DNA-binding domain"/>
    <property type="match status" value="1"/>
</dbReference>
<feature type="domain" description="HTH crp-type" evidence="5">
    <location>
        <begin position="177"/>
        <end position="251"/>
    </location>
</feature>
<name>A0A2Y9ALW0_9MICO</name>
<dbReference type="EMBL" id="UETB01000013">
    <property type="protein sequence ID" value="SSA45454.1"/>
    <property type="molecule type" value="Genomic_DNA"/>
</dbReference>
<dbReference type="Gene3D" id="2.60.120.10">
    <property type="entry name" value="Jelly Rolls"/>
    <property type="match status" value="1"/>
</dbReference>
<feature type="domain" description="Cyclic nucleotide-binding" evidence="4">
    <location>
        <begin position="43"/>
        <end position="163"/>
    </location>
</feature>
<dbReference type="InterPro" id="IPR000595">
    <property type="entry name" value="cNMP-bd_dom"/>
</dbReference>
<protein>
    <submittedName>
        <fullName evidence="6">cAMP-binding domain of CRP or a regulatory subunit of cAMP-dependent protein kinases</fullName>
    </submittedName>
</protein>
<dbReference type="OrthoDB" id="156829at2"/>
<dbReference type="RefSeq" id="WP_110853344.1">
    <property type="nucleotide sequence ID" value="NZ_QKLZ01000013.1"/>
</dbReference>